<keyword evidence="2 6" id="KW-0812">Transmembrane</keyword>
<feature type="compositionally biased region" description="Polar residues" evidence="5">
    <location>
        <begin position="783"/>
        <end position="793"/>
    </location>
</feature>
<feature type="transmembrane region" description="Helical" evidence="6">
    <location>
        <begin position="358"/>
        <end position="380"/>
    </location>
</feature>
<feature type="region of interest" description="Disordered" evidence="5">
    <location>
        <begin position="1"/>
        <end position="34"/>
    </location>
</feature>
<reference evidence="7 8" key="1">
    <citation type="submission" date="2014-04" db="EMBL/GenBank/DDBJ databases">
        <authorList>
            <consortium name="DOE Joint Genome Institute"/>
            <person name="Kuo A."/>
            <person name="Kohler A."/>
            <person name="Nagy L.G."/>
            <person name="Floudas D."/>
            <person name="Copeland A."/>
            <person name="Barry K.W."/>
            <person name="Cichocki N."/>
            <person name="Veneault-Fourrey C."/>
            <person name="LaButti K."/>
            <person name="Lindquist E.A."/>
            <person name="Lipzen A."/>
            <person name="Lundell T."/>
            <person name="Morin E."/>
            <person name="Murat C."/>
            <person name="Sun H."/>
            <person name="Tunlid A."/>
            <person name="Henrissat B."/>
            <person name="Grigoriev I.V."/>
            <person name="Hibbett D.S."/>
            <person name="Martin F."/>
            <person name="Nordberg H.P."/>
            <person name="Cantor M.N."/>
            <person name="Hua S.X."/>
        </authorList>
    </citation>
    <scope>NUCLEOTIDE SEQUENCE [LARGE SCALE GENOMIC DNA]</scope>
    <source>
        <strain evidence="7 8">LaAM-08-1</strain>
    </source>
</reference>
<reference evidence="8" key="2">
    <citation type="submission" date="2015-01" db="EMBL/GenBank/DDBJ databases">
        <title>Evolutionary Origins and Diversification of the Mycorrhizal Mutualists.</title>
        <authorList>
            <consortium name="DOE Joint Genome Institute"/>
            <consortium name="Mycorrhizal Genomics Consortium"/>
            <person name="Kohler A."/>
            <person name="Kuo A."/>
            <person name="Nagy L.G."/>
            <person name="Floudas D."/>
            <person name="Copeland A."/>
            <person name="Barry K.W."/>
            <person name="Cichocki N."/>
            <person name="Veneault-Fourrey C."/>
            <person name="LaButti K."/>
            <person name="Lindquist E.A."/>
            <person name="Lipzen A."/>
            <person name="Lundell T."/>
            <person name="Morin E."/>
            <person name="Murat C."/>
            <person name="Riley R."/>
            <person name="Ohm R."/>
            <person name="Sun H."/>
            <person name="Tunlid A."/>
            <person name="Henrissat B."/>
            <person name="Grigoriev I.V."/>
            <person name="Hibbett D.S."/>
            <person name="Martin F."/>
        </authorList>
    </citation>
    <scope>NUCLEOTIDE SEQUENCE [LARGE SCALE GENOMIC DNA]</scope>
    <source>
        <strain evidence="8">LaAM-08-1</strain>
    </source>
</reference>
<evidence type="ECO:0000313" key="8">
    <source>
        <dbReference type="Proteomes" id="UP000054477"/>
    </source>
</evidence>
<feature type="region of interest" description="Disordered" evidence="5">
    <location>
        <begin position="532"/>
        <end position="553"/>
    </location>
</feature>
<proteinExistence type="predicted"/>
<evidence type="ECO:0008006" key="9">
    <source>
        <dbReference type="Google" id="ProtNLM"/>
    </source>
</evidence>
<feature type="transmembrane region" description="Helical" evidence="6">
    <location>
        <begin position="315"/>
        <end position="338"/>
    </location>
</feature>
<feature type="region of interest" description="Disordered" evidence="5">
    <location>
        <begin position="403"/>
        <end position="428"/>
    </location>
</feature>
<feature type="transmembrane region" description="Helical" evidence="6">
    <location>
        <begin position="99"/>
        <end position="117"/>
    </location>
</feature>
<dbReference type="GO" id="GO:0022857">
    <property type="term" value="F:transmembrane transporter activity"/>
    <property type="evidence" value="ECO:0007669"/>
    <property type="project" value="InterPro"/>
</dbReference>
<dbReference type="PANTHER" id="PTHR23507">
    <property type="entry name" value="ZGC:174356"/>
    <property type="match status" value="1"/>
</dbReference>
<evidence type="ECO:0000313" key="7">
    <source>
        <dbReference type="EMBL" id="KIJ95773.1"/>
    </source>
</evidence>
<keyword evidence="4 6" id="KW-0472">Membrane</keyword>
<feature type="transmembrane region" description="Helical" evidence="6">
    <location>
        <begin position="505"/>
        <end position="527"/>
    </location>
</feature>
<accession>A0A0C9X3C8</accession>
<evidence type="ECO:0000256" key="1">
    <source>
        <dbReference type="ARBA" id="ARBA00004141"/>
    </source>
</evidence>
<evidence type="ECO:0000256" key="2">
    <source>
        <dbReference type="ARBA" id="ARBA00022692"/>
    </source>
</evidence>
<name>A0A0C9X3C8_9AGAR</name>
<dbReference type="Proteomes" id="UP000054477">
    <property type="component" value="Unassembled WGS sequence"/>
</dbReference>
<keyword evidence="8" id="KW-1185">Reference proteome</keyword>
<feature type="transmembrane region" description="Helical" evidence="6">
    <location>
        <begin position="709"/>
        <end position="728"/>
    </location>
</feature>
<feature type="compositionally biased region" description="Basic and acidic residues" evidence="5">
    <location>
        <begin position="409"/>
        <end position="422"/>
    </location>
</feature>
<dbReference type="SUPFAM" id="SSF103473">
    <property type="entry name" value="MFS general substrate transporter"/>
    <property type="match status" value="1"/>
</dbReference>
<feature type="transmembrane region" description="Helical" evidence="6">
    <location>
        <begin position="278"/>
        <end position="303"/>
    </location>
</feature>
<feature type="transmembrane region" description="Helical" evidence="6">
    <location>
        <begin position="246"/>
        <end position="266"/>
    </location>
</feature>
<evidence type="ECO:0000256" key="3">
    <source>
        <dbReference type="ARBA" id="ARBA00022989"/>
    </source>
</evidence>
<protein>
    <recommendedName>
        <fullName evidence="9">MFS general substrate transporter</fullName>
    </recommendedName>
</protein>
<feature type="compositionally biased region" description="Basic and acidic residues" evidence="5">
    <location>
        <begin position="753"/>
        <end position="763"/>
    </location>
</feature>
<organism evidence="7 8">
    <name type="scientific">Laccaria amethystina LaAM-08-1</name>
    <dbReference type="NCBI Taxonomy" id="1095629"/>
    <lineage>
        <taxon>Eukaryota</taxon>
        <taxon>Fungi</taxon>
        <taxon>Dikarya</taxon>
        <taxon>Basidiomycota</taxon>
        <taxon>Agaricomycotina</taxon>
        <taxon>Agaricomycetes</taxon>
        <taxon>Agaricomycetidae</taxon>
        <taxon>Agaricales</taxon>
        <taxon>Agaricineae</taxon>
        <taxon>Hydnangiaceae</taxon>
        <taxon>Laccaria</taxon>
    </lineage>
</organism>
<feature type="transmembrane region" description="Helical" evidence="6">
    <location>
        <begin position="675"/>
        <end position="697"/>
    </location>
</feature>
<gene>
    <name evidence="7" type="ORF">K443DRAFT_682754</name>
</gene>
<evidence type="ECO:0000256" key="6">
    <source>
        <dbReference type="SAM" id="Phobius"/>
    </source>
</evidence>
<dbReference type="PANTHER" id="PTHR23507:SF1">
    <property type="entry name" value="FI18259P1-RELATED"/>
    <property type="match status" value="1"/>
</dbReference>
<dbReference type="HOGENOM" id="CLU_017517_1_0_1"/>
<dbReference type="EMBL" id="KN838743">
    <property type="protein sequence ID" value="KIJ95773.1"/>
    <property type="molecule type" value="Genomic_DNA"/>
</dbReference>
<dbReference type="OrthoDB" id="3026777at2759"/>
<dbReference type="GO" id="GO:0016020">
    <property type="term" value="C:membrane"/>
    <property type="evidence" value="ECO:0007669"/>
    <property type="project" value="UniProtKB-SubCell"/>
</dbReference>
<feature type="region of interest" description="Disordered" evidence="5">
    <location>
        <begin position="753"/>
        <end position="793"/>
    </location>
</feature>
<dbReference type="Pfam" id="PF07690">
    <property type="entry name" value="MFS_1"/>
    <property type="match status" value="1"/>
</dbReference>
<dbReference type="InterPro" id="IPR011701">
    <property type="entry name" value="MFS"/>
</dbReference>
<evidence type="ECO:0000256" key="4">
    <source>
        <dbReference type="ARBA" id="ARBA00023136"/>
    </source>
</evidence>
<keyword evidence="3 6" id="KW-1133">Transmembrane helix</keyword>
<sequence length="793" mass="85760">MSFNSSGHQSGSSSAIPQLHKGKESPKSARSKLGSLSEYKSAAYVASKPIKSLGNYKRDPAMQSEASSSASGSGQNESVPLLGEHVVPRKKLFYRARPLWLVPFTIIASLVRGMTLAPRVEVFTQLSCNRVRSEQASYNRTHHPPEIIAFPQSSWLHHTTTLDPLGPHLHRPVLLSGLADTNATYNDDDETQDPRQILSSRCIEDPAVQAGAARLQMIMMTTMGLLTALTTGWWGHFGERHGRTTVLAITTFGLFLTDLTFILVSTPSSPLSHHGHKLLLLAPVVEGLLGGWSTLQSATSAYLSDCTSSGSRAHIFSRFAGVFYIGFSLGPSVGAWLIQHPIPILASPGTEGGAAKTVTSVFWVAIACSFINFILVLFVFPESLDKEKKEKAMREYVARMRGQSRGKARASEEGIREDRDDAPGGNHGPAQAGGVISRFLEPLAVFLPVMVMDPTSPGKKRRDWSLTLLAASLIGYMLSTGVYQIKYLYAEHVYGWGTEQLSHYISLMGGVRAMYLLLLLPTIILVFKPKPGASKKGNGKAAPPVQGKKPKPTRAQLGREIAFDLTLTRCSLLIDIVANALITLAPAPSYHVHAVNAVRHHKGFKFSMPQMSNAQSQALFVLASSMNSLGSGAIPAVHSLALCLMQVRALDAGTTAAEIEEMVVDSESAIGTGSLFGAFAVLQSVGQMILGPMLFGLVYSNTVAQFPKAVFFVAAAILIYAVVMMLLVRNPVRPSLKSKRVIWTHSRRREVERGRSRVSKDLRGGGAGYYYSTSEGSPGYYGSVNSSSNDYPG</sequence>
<feature type="region of interest" description="Disordered" evidence="5">
    <location>
        <begin position="55"/>
        <end position="79"/>
    </location>
</feature>
<feature type="compositionally biased region" description="Low complexity" evidence="5">
    <location>
        <begin position="63"/>
        <end position="78"/>
    </location>
</feature>
<feature type="compositionally biased region" description="Low complexity" evidence="5">
    <location>
        <begin position="1"/>
        <end position="14"/>
    </location>
</feature>
<dbReference type="InterPro" id="IPR036259">
    <property type="entry name" value="MFS_trans_sf"/>
</dbReference>
<comment type="subcellular location">
    <subcellularLocation>
        <location evidence="1">Membrane</location>
        <topology evidence="1">Multi-pass membrane protein</topology>
    </subcellularLocation>
</comment>
<dbReference type="AlphaFoldDB" id="A0A0C9X3C8"/>
<feature type="transmembrane region" description="Helical" evidence="6">
    <location>
        <begin position="215"/>
        <end position="234"/>
    </location>
</feature>
<dbReference type="Gene3D" id="1.20.1250.20">
    <property type="entry name" value="MFS general substrate transporter like domains"/>
    <property type="match status" value="1"/>
</dbReference>
<evidence type="ECO:0000256" key="5">
    <source>
        <dbReference type="SAM" id="MobiDB-lite"/>
    </source>
</evidence>
<feature type="transmembrane region" description="Helical" evidence="6">
    <location>
        <begin position="466"/>
        <end position="485"/>
    </location>
</feature>